<sequence length="153" mass="17624">MAQVEDSSKNHFLIEIDRNSDIGSDIRREIEHRFNCSITNKNYRFPRSSKSSHLVIKTKKKPCLHQSEKQKNKVNILSSLYLKKQSPLKKLPIIKSSCMLKSYEKTMKIFKNPKDKISVSNNISICNTSLLLSPQNAIFKSRTCSKGIRLPEI</sequence>
<evidence type="ECO:0000313" key="2">
    <source>
        <dbReference type="Proteomes" id="UP000187209"/>
    </source>
</evidence>
<dbReference type="EMBL" id="MPUH01000239">
    <property type="protein sequence ID" value="OMJ85358.1"/>
    <property type="molecule type" value="Genomic_DNA"/>
</dbReference>
<dbReference type="AlphaFoldDB" id="A0A1R2C8L5"/>
<gene>
    <name evidence="1" type="ORF">SteCoe_13331</name>
</gene>
<proteinExistence type="predicted"/>
<organism evidence="1 2">
    <name type="scientific">Stentor coeruleus</name>
    <dbReference type="NCBI Taxonomy" id="5963"/>
    <lineage>
        <taxon>Eukaryota</taxon>
        <taxon>Sar</taxon>
        <taxon>Alveolata</taxon>
        <taxon>Ciliophora</taxon>
        <taxon>Postciliodesmatophora</taxon>
        <taxon>Heterotrichea</taxon>
        <taxon>Heterotrichida</taxon>
        <taxon>Stentoridae</taxon>
        <taxon>Stentor</taxon>
    </lineage>
</organism>
<evidence type="ECO:0000313" key="1">
    <source>
        <dbReference type="EMBL" id="OMJ85358.1"/>
    </source>
</evidence>
<keyword evidence="2" id="KW-1185">Reference proteome</keyword>
<protein>
    <submittedName>
        <fullName evidence="1">Uncharacterized protein</fullName>
    </submittedName>
</protein>
<name>A0A1R2C8L5_9CILI</name>
<comment type="caution">
    <text evidence="1">The sequence shown here is derived from an EMBL/GenBank/DDBJ whole genome shotgun (WGS) entry which is preliminary data.</text>
</comment>
<dbReference type="Proteomes" id="UP000187209">
    <property type="component" value="Unassembled WGS sequence"/>
</dbReference>
<reference evidence="1 2" key="1">
    <citation type="submission" date="2016-11" db="EMBL/GenBank/DDBJ databases">
        <title>The macronuclear genome of Stentor coeruleus: a giant cell with tiny introns.</title>
        <authorList>
            <person name="Slabodnick M."/>
            <person name="Ruby J.G."/>
            <person name="Reiff S.B."/>
            <person name="Swart E.C."/>
            <person name="Gosai S."/>
            <person name="Prabakaran S."/>
            <person name="Witkowska E."/>
            <person name="Larue G.E."/>
            <person name="Fisher S."/>
            <person name="Freeman R.M."/>
            <person name="Gunawardena J."/>
            <person name="Chu W."/>
            <person name="Stover N.A."/>
            <person name="Gregory B.D."/>
            <person name="Nowacki M."/>
            <person name="Derisi J."/>
            <person name="Roy S.W."/>
            <person name="Marshall W.F."/>
            <person name="Sood P."/>
        </authorList>
    </citation>
    <scope>NUCLEOTIDE SEQUENCE [LARGE SCALE GENOMIC DNA]</scope>
    <source>
        <strain evidence="1">WM001</strain>
    </source>
</reference>
<accession>A0A1R2C8L5</accession>